<comment type="caution">
    <text evidence="9">The sequence shown here is derived from an EMBL/GenBank/DDBJ whole genome shotgun (WGS) entry which is preliminary data.</text>
</comment>
<dbReference type="AlphaFoldDB" id="A0A1V4SLU6"/>
<feature type="transmembrane region" description="Helical" evidence="7">
    <location>
        <begin position="349"/>
        <end position="371"/>
    </location>
</feature>
<evidence type="ECO:0000256" key="3">
    <source>
        <dbReference type="ARBA" id="ARBA00022475"/>
    </source>
</evidence>
<dbReference type="PANTHER" id="PTHR34184">
    <property type="entry name" value="UPF0718 PROTEIN YCGR"/>
    <property type="match status" value="1"/>
</dbReference>
<dbReference type="Pfam" id="PF02492">
    <property type="entry name" value="cobW"/>
    <property type="match status" value="1"/>
</dbReference>
<feature type="domain" description="CobW/HypB/UreG nucleotide-binding" evidence="8">
    <location>
        <begin position="7"/>
        <end position="177"/>
    </location>
</feature>
<dbReference type="SUPFAM" id="SSF52540">
    <property type="entry name" value="P-loop containing nucleoside triphosphate hydrolases"/>
    <property type="match status" value="1"/>
</dbReference>
<dbReference type="GO" id="GO:0005886">
    <property type="term" value="C:plasma membrane"/>
    <property type="evidence" value="ECO:0007669"/>
    <property type="project" value="UniProtKB-SubCell"/>
</dbReference>
<dbReference type="PANTHER" id="PTHR34184:SF4">
    <property type="entry name" value="UPF0718 PROTEIN YCGR"/>
    <property type="match status" value="1"/>
</dbReference>
<sequence>MKMKTQVDIITGFLGSGKTTVINKLLENEEIQSRRTFIIQCEMGETAIDGSLLQGKAIDTGCVTRGNNMDVKYILGIIKTCQPERIIIEHNGTGSLEQLLEVFQHRSIHKYCIVNKIIHMIDADTFELFMSNMGGILTEQIFNSDFIVINNSCDMEKDRLKHMERALKAINKSAVIINNSEGVELAAQKEIFSEGAGKPNKPLETITMIFLAFAAVYLASIALRTAGTGPVNIDLSRFQTLNTVFLSILIQAFPFILIGVLVSSVIQVIIPGEKLVSLFPRRTGLGFIAAILAGFLFPVCDCSIVPVAARLVKKGVPLHTAVTFMLAAPLVNPLSIASTLYAFPGQPSIAVYRVFLGVAVALAVGVTFWFFPEERKITIDGYANYSCRCGYCMDNTAITGPKGKVEAVFRHAGAEFFQVGRFLIIGALLSSIVQVMVPKNIFSDLGGGYVVSLLIMMLAAFVLSVCSTSDAFIGRTFINQFPIGAVMGFMVLGPMLDIKNFLVLLGNFSKRFVFKLVFVLFVLAFIILLFLTTIITVIL</sequence>
<feature type="transmembrane region" description="Helical" evidence="7">
    <location>
        <begin position="244"/>
        <end position="270"/>
    </location>
</feature>
<comment type="subcellular location">
    <subcellularLocation>
        <location evidence="1">Cell membrane</location>
        <topology evidence="1">Multi-pass membrane protein</topology>
    </subcellularLocation>
</comment>
<dbReference type="STRING" id="48256.CLHUN_14690"/>
<dbReference type="InterPro" id="IPR003495">
    <property type="entry name" value="CobW/HypB/UreG_nucleotide-bd"/>
</dbReference>
<dbReference type="InterPro" id="IPR005524">
    <property type="entry name" value="DUF318"/>
</dbReference>
<reference evidence="9 10" key="1">
    <citation type="submission" date="2017-03" db="EMBL/GenBank/DDBJ databases">
        <title>Genome sequence of Clostridium hungatei DSM 14427.</title>
        <authorList>
            <person name="Poehlein A."/>
            <person name="Daniel R."/>
        </authorList>
    </citation>
    <scope>NUCLEOTIDE SEQUENCE [LARGE SCALE GENOMIC DNA]</scope>
    <source>
        <strain evidence="9 10">DSM 14427</strain>
    </source>
</reference>
<feature type="transmembrane region" description="Helical" evidence="7">
    <location>
        <begin position="285"/>
        <end position="309"/>
    </location>
</feature>
<evidence type="ECO:0000256" key="1">
    <source>
        <dbReference type="ARBA" id="ARBA00004651"/>
    </source>
</evidence>
<comment type="similarity">
    <text evidence="2">Belongs to the UPF0718 family.</text>
</comment>
<evidence type="ECO:0000256" key="4">
    <source>
        <dbReference type="ARBA" id="ARBA00022692"/>
    </source>
</evidence>
<keyword evidence="6 7" id="KW-0472">Membrane</keyword>
<dbReference type="InterPro" id="IPR027417">
    <property type="entry name" value="P-loop_NTPase"/>
</dbReference>
<evidence type="ECO:0000259" key="8">
    <source>
        <dbReference type="Pfam" id="PF02492"/>
    </source>
</evidence>
<evidence type="ECO:0000256" key="2">
    <source>
        <dbReference type="ARBA" id="ARBA00006386"/>
    </source>
</evidence>
<dbReference type="EMBL" id="MZGX01000008">
    <property type="protein sequence ID" value="OPX44476.1"/>
    <property type="molecule type" value="Genomic_DNA"/>
</dbReference>
<dbReference type="Gene3D" id="3.40.50.300">
    <property type="entry name" value="P-loop containing nucleotide triphosphate hydrolases"/>
    <property type="match status" value="1"/>
</dbReference>
<protein>
    <submittedName>
        <fullName evidence="9">Putative two-component membrane permease complex subunit</fullName>
    </submittedName>
</protein>
<accession>A0A1V4SLU6</accession>
<feature type="transmembrane region" description="Helical" evidence="7">
    <location>
        <begin position="206"/>
        <end position="223"/>
    </location>
</feature>
<dbReference type="Proteomes" id="UP000191554">
    <property type="component" value="Unassembled WGS sequence"/>
</dbReference>
<feature type="transmembrane region" description="Helical" evidence="7">
    <location>
        <begin position="419"/>
        <end position="437"/>
    </location>
</feature>
<evidence type="ECO:0000256" key="7">
    <source>
        <dbReference type="SAM" id="Phobius"/>
    </source>
</evidence>
<gene>
    <name evidence="9" type="ORF">CLHUN_14690</name>
</gene>
<dbReference type="Pfam" id="PF03773">
    <property type="entry name" value="ArsP_1"/>
    <property type="match status" value="1"/>
</dbReference>
<organism evidence="9 10">
    <name type="scientific">Ruminiclostridium hungatei</name>
    <name type="common">Clostridium hungatei</name>
    <dbReference type="NCBI Taxonomy" id="48256"/>
    <lineage>
        <taxon>Bacteria</taxon>
        <taxon>Bacillati</taxon>
        <taxon>Bacillota</taxon>
        <taxon>Clostridia</taxon>
        <taxon>Eubacteriales</taxon>
        <taxon>Oscillospiraceae</taxon>
        <taxon>Ruminiclostridium</taxon>
    </lineage>
</organism>
<proteinExistence type="inferred from homology"/>
<feature type="transmembrane region" description="Helical" evidence="7">
    <location>
        <begin position="449"/>
        <end position="466"/>
    </location>
</feature>
<name>A0A1V4SLU6_RUMHU</name>
<evidence type="ECO:0000313" key="10">
    <source>
        <dbReference type="Proteomes" id="UP000191554"/>
    </source>
</evidence>
<keyword evidence="3" id="KW-1003">Cell membrane</keyword>
<evidence type="ECO:0000256" key="5">
    <source>
        <dbReference type="ARBA" id="ARBA00022989"/>
    </source>
</evidence>
<dbReference type="RefSeq" id="WP_242656464.1">
    <property type="nucleotide sequence ID" value="NZ_MZGX01000008.1"/>
</dbReference>
<evidence type="ECO:0000313" key="9">
    <source>
        <dbReference type="EMBL" id="OPX44476.1"/>
    </source>
</evidence>
<feature type="transmembrane region" description="Helical" evidence="7">
    <location>
        <begin position="478"/>
        <end position="496"/>
    </location>
</feature>
<feature type="transmembrane region" description="Helical" evidence="7">
    <location>
        <begin position="516"/>
        <end position="538"/>
    </location>
</feature>
<dbReference type="InterPro" id="IPR052923">
    <property type="entry name" value="UPF0718"/>
</dbReference>
<keyword evidence="4 7" id="KW-0812">Transmembrane</keyword>
<evidence type="ECO:0000256" key="6">
    <source>
        <dbReference type="ARBA" id="ARBA00023136"/>
    </source>
</evidence>
<feature type="transmembrane region" description="Helical" evidence="7">
    <location>
        <begin position="321"/>
        <end position="343"/>
    </location>
</feature>
<keyword evidence="5 7" id="KW-1133">Transmembrane helix</keyword>
<keyword evidence="10" id="KW-1185">Reference proteome</keyword>